<keyword evidence="2" id="KW-1185">Reference proteome</keyword>
<name>A0A975GJ59_9BACT</name>
<dbReference type="KEGG" id="dli:dnl_56720"/>
<accession>A0A975GJ59</accession>
<dbReference type="EMBL" id="CP061799">
    <property type="protein sequence ID" value="QTA83276.1"/>
    <property type="molecule type" value="Genomic_DNA"/>
</dbReference>
<evidence type="ECO:0000313" key="1">
    <source>
        <dbReference type="EMBL" id="QTA83276.1"/>
    </source>
</evidence>
<proteinExistence type="predicted"/>
<dbReference type="AlphaFoldDB" id="A0A975GJ59"/>
<gene>
    <name evidence="1" type="ORF">dnl_56720</name>
</gene>
<evidence type="ECO:0000313" key="2">
    <source>
        <dbReference type="Proteomes" id="UP000663720"/>
    </source>
</evidence>
<reference evidence="1" key="1">
    <citation type="journal article" date="2021" name="Microb. Physiol.">
        <title>Proteogenomic Insights into the Physiology of Marine, Sulfate-Reducing, Filamentous Desulfonema limicola and Desulfonema magnum.</title>
        <authorList>
            <person name="Schnaars V."/>
            <person name="Wohlbrand L."/>
            <person name="Scheve S."/>
            <person name="Hinrichs C."/>
            <person name="Reinhardt R."/>
            <person name="Rabus R."/>
        </authorList>
    </citation>
    <scope>NUCLEOTIDE SEQUENCE</scope>
    <source>
        <strain evidence="1">5ac10</strain>
    </source>
</reference>
<dbReference type="Proteomes" id="UP000663720">
    <property type="component" value="Chromosome"/>
</dbReference>
<organism evidence="1 2">
    <name type="scientific">Desulfonema limicola</name>
    <dbReference type="NCBI Taxonomy" id="45656"/>
    <lineage>
        <taxon>Bacteria</taxon>
        <taxon>Pseudomonadati</taxon>
        <taxon>Thermodesulfobacteriota</taxon>
        <taxon>Desulfobacteria</taxon>
        <taxon>Desulfobacterales</taxon>
        <taxon>Desulfococcaceae</taxon>
        <taxon>Desulfonema</taxon>
    </lineage>
</organism>
<sequence length="91" mass="10993">MPCLYVWQGNFFVMKFLIRYLMDRYINNLNKTLQIIDLCFNLKEAYFRQKYPQASDVEIREMIYQGILARKEKLWKSEKACLTHSNVCVQS</sequence>
<protein>
    <submittedName>
        <fullName evidence="1">Uncharacterized protein</fullName>
    </submittedName>
</protein>